<dbReference type="AlphaFoldDB" id="A0A077LVQ6"/>
<dbReference type="OrthoDB" id="5146285at2"/>
<accession>A0A077LVQ6</accession>
<name>A0A077LVQ6_9MICO</name>
<keyword evidence="3" id="KW-1185">Reference proteome</keyword>
<protein>
    <submittedName>
        <fullName evidence="2">Uncharacterized protein</fullName>
    </submittedName>
</protein>
<evidence type="ECO:0000313" key="2">
    <source>
        <dbReference type="EMBL" id="CCH76902.1"/>
    </source>
</evidence>
<gene>
    <name evidence="2" type="ORF">BN12_1510015</name>
</gene>
<dbReference type="Proteomes" id="UP000035721">
    <property type="component" value="Unassembled WGS sequence"/>
</dbReference>
<proteinExistence type="predicted"/>
<dbReference type="RefSeq" id="WP_157635517.1">
    <property type="nucleotide sequence ID" value="NZ_HF570958.1"/>
</dbReference>
<feature type="compositionally biased region" description="Low complexity" evidence="1">
    <location>
        <begin position="258"/>
        <end position="272"/>
    </location>
</feature>
<evidence type="ECO:0000313" key="3">
    <source>
        <dbReference type="Proteomes" id="UP000035721"/>
    </source>
</evidence>
<feature type="region of interest" description="Disordered" evidence="1">
    <location>
        <begin position="239"/>
        <end position="272"/>
    </location>
</feature>
<dbReference type="EMBL" id="CAJB01000059">
    <property type="protein sequence ID" value="CCH76902.1"/>
    <property type="molecule type" value="Genomic_DNA"/>
</dbReference>
<sequence length="272" mass="28938">MTEALDERTRQRLGGGPSVVSGRITAALIALVVVGGDLPRTMTPDDVRDLVEAMTTAGAAMPWQALVVPTLRIVTTGPARSWGHVDEETRQAAREGYGRLLAKRVRAQRLAEAGPVALTPPERPRAVSGLVEAIDGGCGMCGVASVSWSAAEVEAAGGERSARMSAWELRTVEGSSIGRRWPKLLSIWLCSACADATGWTGSLGPSAVERAWSKATGEEVTLETPTPTTWAALVLRARRAEREEPEPNAASWQHYTRPEPVVEVGTGPVEAR</sequence>
<organism evidence="2 3">
    <name type="scientific">Nostocoides japonicum T1-X7</name>
    <dbReference type="NCBI Taxonomy" id="1194083"/>
    <lineage>
        <taxon>Bacteria</taxon>
        <taxon>Bacillati</taxon>
        <taxon>Actinomycetota</taxon>
        <taxon>Actinomycetes</taxon>
        <taxon>Micrococcales</taxon>
        <taxon>Intrasporangiaceae</taxon>
        <taxon>Nostocoides</taxon>
    </lineage>
</organism>
<reference evidence="2 3" key="1">
    <citation type="journal article" date="2013" name="ISME J.">
        <title>A metabolic model for members of the genus Tetrasphaera involved in enhanced biological phosphorus removal.</title>
        <authorList>
            <person name="Kristiansen R."/>
            <person name="Nguyen H.T.T."/>
            <person name="Saunders A.M."/>
            <person name="Nielsen J.L."/>
            <person name="Wimmer R."/>
            <person name="Le V.Q."/>
            <person name="McIlroy S.J."/>
            <person name="Petrovski S."/>
            <person name="Seviour R.J."/>
            <person name="Calteau A."/>
            <person name="Nielsen K.L."/>
            <person name="Nielsen P.H."/>
        </authorList>
    </citation>
    <scope>NUCLEOTIDE SEQUENCE [LARGE SCALE GENOMIC DNA]</scope>
    <source>
        <strain evidence="2 3">T1-X7</strain>
    </source>
</reference>
<dbReference type="STRING" id="1194083.BN12_1510015"/>
<comment type="caution">
    <text evidence="2">The sequence shown here is derived from an EMBL/GenBank/DDBJ whole genome shotgun (WGS) entry which is preliminary data.</text>
</comment>
<evidence type="ECO:0000256" key="1">
    <source>
        <dbReference type="SAM" id="MobiDB-lite"/>
    </source>
</evidence>